<name>A0A4Z0HC92_9ACTN</name>
<evidence type="ECO:0000259" key="6">
    <source>
        <dbReference type="Pfam" id="PF08386"/>
    </source>
</evidence>
<evidence type="ECO:0000313" key="7">
    <source>
        <dbReference type="EMBL" id="TGB15316.1"/>
    </source>
</evidence>
<feature type="region of interest" description="Disordered" evidence="4">
    <location>
        <begin position="22"/>
        <end position="45"/>
    </location>
</feature>
<feature type="region of interest" description="Disordered" evidence="4">
    <location>
        <begin position="91"/>
        <end position="112"/>
    </location>
</feature>
<evidence type="ECO:0000256" key="1">
    <source>
        <dbReference type="ARBA" id="ARBA00010088"/>
    </source>
</evidence>
<dbReference type="AlphaFoldDB" id="A0A4Z0HC92"/>
<feature type="signal peptide" evidence="5">
    <location>
        <begin position="1"/>
        <end position="19"/>
    </location>
</feature>
<dbReference type="OrthoDB" id="4447445at2"/>
<accession>A0A4Z0HC92</accession>
<reference evidence="7 8" key="1">
    <citation type="submission" date="2019-03" db="EMBL/GenBank/DDBJ databases">
        <authorList>
            <person name="Gonzalez-Pimentel J.L."/>
        </authorList>
    </citation>
    <scope>NUCLEOTIDE SEQUENCE [LARGE SCALE GENOMIC DNA]</scope>
    <source>
        <strain evidence="7 8">JCM 31289</strain>
    </source>
</reference>
<dbReference type="InterPro" id="IPR051601">
    <property type="entry name" value="Serine_prot/Carboxylest_S33"/>
</dbReference>
<proteinExistence type="inferred from homology"/>
<evidence type="ECO:0000256" key="3">
    <source>
        <dbReference type="ARBA" id="ARBA00022801"/>
    </source>
</evidence>
<comment type="caution">
    <text evidence="7">The sequence shown here is derived from an EMBL/GenBank/DDBJ whole genome shotgun (WGS) entry which is preliminary data.</text>
</comment>
<feature type="chain" id="PRO_5038643293" evidence="5">
    <location>
        <begin position="20"/>
        <end position="497"/>
    </location>
</feature>
<evidence type="ECO:0000256" key="2">
    <source>
        <dbReference type="ARBA" id="ARBA00022729"/>
    </source>
</evidence>
<evidence type="ECO:0000256" key="5">
    <source>
        <dbReference type="SAM" id="SignalP"/>
    </source>
</evidence>
<dbReference type="Proteomes" id="UP000297948">
    <property type="component" value="Unassembled WGS sequence"/>
</dbReference>
<organism evidence="7 8">
    <name type="scientific">Streptomyces palmae</name>
    <dbReference type="NCBI Taxonomy" id="1701085"/>
    <lineage>
        <taxon>Bacteria</taxon>
        <taxon>Bacillati</taxon>
        <taxon>Actinomycetota</taxon>
        <taxon>Actinomycetes</taxon>
        <taxon>Kitasatosporales</taxon>
        <taxon>Streptomycetaceae</taxon>
        <taxon>Streptomyces</taxon>
    </lineage>
</organism>
<feature type="domain" description="Peptidase S33 tripeptidyl aminopeptidase-like C-terminal" evidence="6">
    <location>
        <begin position="402"/>
        <end position="494"/>
    </location>
</feature>
<dbReference type="Pfam" id="PF08386">
    <property type="entry name" value="Abhydrolase_4"/>
    <property type="match status" value="1"/>
</dbReference>
<sequence length="497" mass="53174">MRTVPALAAALLASTVALAPSADARTPDGAGGPAASGRIDWQPCAGEGLDDRQECATIRVPLDYRAPRGEQIDLAISRIRSERPEARRGTLLLIPGGPGNSGVDGPSTTGQKLPQSVREAYDIVGFDPRGLGRSSPISCDLSHDDLALTTLHPWPDAEGSIDRNAITGRRLAEQCARNAGPVLGSISTRNEARDIDRIRQALGERRLSAWGVSYGTYAGAVYAQMFPDRTDRWVLDSNDDPDPERVARGWLANYAVGVEDAFPVFAAWAADPANPDRLAEDPAQVRPMFLELAARLDRQPIPWPGANPAELNGNVLRETLLSSLSSTSRFPALAQLIRAARDGAPLPAASTPPDEAMQSSVAVSAATICNDVSWPASLSDYQKAVTASRGSHPLTAGMPVGLMPCPFWEQPREKPVRITDRGPSNILLIQNRRDPVTPLSGARKMRQALGDRARMVIVDSVGHDVYRANGNACGDRAVTDFLITGKRPSGDLECPAE</sequence>
<dbReference type="Gene3D" id="3.40.50.1820">
    <property type="entry name" value="alpha/beta hydrolase"/>
    <property type="match status" value="1"/>
</dbReference>
<dbReference type="PANTHER" id="PTHR43248">
    <property type="entry name" value="2-SUCCINYL-6-HYDROXY-2,4-CYCLOHEXADIENE-1-CARBOXYLATE SYNTHASE"/>
    <property type="match status" value="1"/>
</dbReference>
<dbReference type="EMBL" id="SRID01000040">
    <property type="protein sequence ID" value="TGB15316.1"/>
    <property type="molecule type" value="Genomic_DNA"/>
</dbReference>
<dbReference type="GO" id="GO:0016787">
    <property type="term" value="F:hydrolase activity"/>
    <property type="evidence" value="ECO:0007669"/>
    <property type="project" value="UniProtKB-KW"/>
</dbReference>
<dbReference type="InterPro" id="IPR013595">
    <property type="entry name" value="Pept_S33_TAP-like_C"/>
</dbReference>
<evidence type="ECO:0000313" key="8">
    <source>
        <dbReference type="Proteomes" id="UP000297948"/>
    </source>
</evidence>
<keyword evidence="8" id="KW-1185">Reference proteome</keyword>
<keyword evidence="2 5" id="KW-0732">Signal</keyword>
<dbReference type="RefSeq" id="WP_135338088.1">
    <property type="nucleotide sequence ID" value="NZ_SRID01000040.1"/>
</dbReference>
<protein>
    <submittedName>
        <fullName evidence="7">Alpha/beta hydrolase</fullName>
    </submittedName>
</protein>
<keyword evidence="3 7" id="KW-0378">Hydrolase</keyword>
<dbReference type="PANTHER" id="PTHR43248:SF29">
    <property type="entry name" value="TRIPEPTIDYL AMINOPEPTIDASE"/>
    <property type="match status" value="1"/>
</dbReference>
<comment type="similarity">
    <text evidence="1">Belongs to the peptidase S33 family.</text>
</comment>
<evidence type="ECO:0000256" key="4">
    <source>
        <dbReference type="SAM" id="MobiDB-lite"/>
    </source>
</evidence>
<gene>
    <name evidence="7" type="ORF">E4099_06995</name>
</gene>
<dbReference type="SUPFAM" id="SSF53474">
    <property type="entry name" value="alpha/beta-Hydrolases"/>
    <property type="match status" value="1"/>
</dbReference>
<dbReference type="InterPro" id="IPR029058">
    <property type="entry name" value="AB_hydrolase_fold"/>
</dbReference>